<keyword evidence="2" id="KW-1185">Reference proteome</keyword>
<proteinExistence type="predicted"/>
<name>A0ABS0TDC4_9STAP</name>
<sequence length="59" mass="6935">MNSIKSTVLEKEFTMEEGDVLPNPSNWSNERIGYVILQNANYEILEKDIKYIIKYILLI</sequence>
<dbReference type="Proteomes" id="UP000751852">
    <property type="component" value="Unassembled WGS sequence"/>
</dbReference>
<reference evidence="1 2" key="1">
    <citation type="submission" date="2020-04" db="EMBL/GenBank/DDBJ databases">
        <title>Staphylococcus species from domestic dog.</title>
        <authorList>
            <person name="Paterson G.K."/>
        </authorList>
    </citation>
    <scope>NUCLEOTIDE SEQUENCE [LARGE SCALE GENOMIC DNA]</scope>
    <source>
        <strain evidence="1 2">H16/1A</strain>
    </source>
</reference>
<evidence type="ECO:0000313" key="1">
    <source>
        <dbReference type="EMBL" id="MBI5975966.1"/>
    </source>
</evidence>
<dbReference type="EMBL" id="JABANU010000036">
    <property type="protein sequence ID" value="MBI5975966.1"/>
    <property type="molecule type" value="Genomic_DNA"/>
</dbReference>
<gene>
    <name evidence="1" type="ORF">HHH54_10380</name>
</gene>
<organism evidence="1 2">
    <name type="scientific">Staphylococcus canis</name>
    <dbReference type="NCBI Taxonomy" id="2724942"/>
    <lineage>
        <taxon>Bacteria</taxon>
        <taxon>Bacillati</taxon>
        <taxon>Bacillota</taxon>
        <taxon>Bacilli</taxon>
        <taxon>Bacillales</taxon>
        <taxon>Staphylococcaceae</taxon>
        <taxon>Staphylococcus</taxon>
    </lineage>
</organism>
<evidence type="ECO:0000313" key="2">
    <source>
        <dbReference type="Proteomes" id="UP000751852"/>
    </source>
</evidence>
<comment type="caution">
    <text evidence="1">The sequence shown here is derived from an EMBL/GenBank/DDBJ whole genome shotgun (WGS) entry which is preliminary data.</text>
</comment>
<protein>
    <submittedName>
        <fullName evidence="1">Uncharacterized protein</fullName>
    </submittedName>
</protein>
<dbReference type="RefSeq" id="WP_198618737.1">
    <property type="nucleotide sequence ID" value="NZ_JABANU010000036.1"/>
</dbReference>
<accession>A0ABS0TDC4</accession>